<evidence type="ECO:0000313" key="3">
    <source>
        <dbReference type="EMBL" id="KAA6119227.1"/>
    </source>
</evidence>
<evidence type="ECO:0000313" key="4">
    <source>
        <dbReference type="Proteomes" id="UP000324324"/>
    </source>
</evidence>
<gene>
    <name evidence="3" type="ORF">F1599_21410</name>
</gene>
<dbReference type="Pfam" id="PF04754">
    <property type="entry name" value="Transposase_31"/>
    <property type="match status" value="1"/>
</dbReference>
<protein>
    <submittedName>
        <fullName evidence="3">Transposase</fullName>
    </submittedName>
</protein>
<dbReference type="AlphaFoldDB" id="A0A5M8A665"/>
<accession>A0A5M8A665</accession>
<sequence>MLDYSARQPRPRPPRHSGRNPVDRHVADHAGRYPLYGPLRYPTGHSRIPPGHDGHDFHLPCRLPGPTCLDVREPGDGVNGDGLRTPGRHHDASYKLVFAFREVVRDLIRDFISDPWLQTADFDSMEMVPTHHVSDGLRVGLNDVVWRVRVPGQQQPVHLLIEFQSSHDPHMAARMLAYVGMFYRDVSRRCRGRGRHRYPLVFPIVLYNGTERWRAPTDIGAMIPVVPGRVADHQPSLQYCLIDRSAYTQSELATQRNLVAVLMRLEQATTVDAVFAPLRLARELAQGNAALDTALAAWVVARAANFSAAALDLNEVHNLMELDMELSQGYGKWARRLERDITRKVKAKLEAEVRAELLIKLLDHRFGPLPEDIAAKVLSASVQQIEDWARRVLYAQRLDDVFLC</sequence>
<feature type="region of interest" description="Disordered" evidence="1">
    <location>
        <begin position="1"/>
        <end position="29"/>
    </location>
</feature>
<keyword evidence="4" id="KW-1185">Reference proteome</keyword>
<dbReference type="EMBL" id="VWRN01000053">
    <property type="protein sequence ID" value="KAA6119227.1"/>
    <property type="molecule type" value="Genomic_DNA"/>
</dbReference>
<dbReference type="InterPro" id="IPR051699">
    <property type="entry name" value="Rpn/YhgA-like_nuclease"/>
</dbReference>
<evidence type="ECO:0000259" key="2">
    <source>
        <dbReference type="Pfam" id="PF04754"/>
    </source>
</evidence>
<proteinExistence type="predicted"/>
<organism evidence="3 4">
    <name type="scientific">Cupriavidus cauae</name>
    <dbReference type="NCBI Taxonomy" id="2608999"/>
    <lineage>
        <taxon>Bacteria</taxon>
        <taxon>Pseudomonadati</taxon>
        <taxon>Pseudomonadota</taxon>
        <taxon>Betaproteobacteria</taxon>
        <taxon>Burkholderiales</taxon>
        <taxon>Burkholderiaceae</taxon>
        <taxon>Cupriavidus</taxon>
    </lineage>
</organism>
<dbReference type="InterPro" id="IPR006842">
    <property type="entry name" value="Transposase_31"/>
</dbReference>
<dbReference type="RefSeq" id="WP_150084438.1">
    <property type="nucleotide sequence ID" value="NZ_VWRN01000053.1"/>
</dbReference>
<dbReference type="PANTHER" id="PTHR34611:SF2">
    <property type="entry name" value="INACTIVE RECOMBINATION-PROMOTING NUCLEASE-LIKE PROTEIN RPNE-RELATED"/>
    <property type="match status" value="1"/>
</dbReference>
<dbReference type="Proteomes" id="UP000324324">
    <property type="component" value="Unassembled WGS sequence"/>
</dbReference>
<feature type="domain" description="Transposase (putative) YhgA-like" evidence="2">
    <location>
        <begin position="89"/>
        <end position="274"/>
    </location>
</feature>
<name>A0A5M8A665_9BURK</name>
<evidence type="ECO:0000256" key="1">
    <source>
        <dbReference type="SAM" id="MobiDB-lite"/>
    </source>
</evidence>
<reference evidence="3 4" key="1">
    <citation type="submission" date="2019-09" db="EMBL/GenBank/DDBJ databases">
        <title>Isolation of a novel species in the genus Cupriavidus from patients with sepsis using whole genome sequencing.</title>
        <authorList>
            <person name="Kweon O.J."/>
            <person name="Lee M.-K."/>
        </authorList>
    </citation>
    <scope>NUCLEOTIDE SEQUENCE [LARGE SCALE GENOMIC DNA]</scope>
    <source>
        <strain evidence="3 4">MKL-01</strain>
    </source>
</reference>
<feature type="compositionally biased region" description="Basic residues" evidence="1">
    <location>
        <begin position="9"/>
        <end position="18"/>
    </location>
</feature>
<dbReference type="PANTHER" id="PTHR34611">
    <property type="match status" value="1"/>
</dbReference>
<comment type="caution">
    <text evidence="3">The sequence shown here is derived from an EMBL/GenBank/DDBJ whole genome shotgun (WGS) entry which is preliminary data.</text>
</comment>